<keyword evidence="7" id="KW-0770">Synapse</keyword>
<dbReference type="InterPro" id="IPR045588">
    <property type="entry name" value="CLSTN_C"/>
</dbReference>
<dbReference type="GO" id="GO:0051965">
    <property type="term" value="P:positive regulation of synapse assembly"/>
    <property type="evidence" value="ECO:0007669"/>
    <property type="project" value="TreeGrafter"/>
</dbReference>
<evidence type="ECO:0000259" key="16">
    <source>
        <dbReference type="PROSITE" id="PS50268"/>
    </source>
</evidence>
<evidence type="ECO:0000256" key="11">
    <source>
        <dbReference type="ARBA" id="ARBA00035015"/>
    </source>
</evidence>
<dbReference type="GO" id="GO:0045211">
    <property type="term" value="C:postsynaptic membrane"/>
    <property type="evidence" value="ECO:0007669"/>
    <property type="project" value="TreeGrafter"/>
</dbReference>
<dbReference type="GO" id="GO:0005509">
    <property type="term" value="F:calcium ion binding"/>
    <property type="evidence" value="ECO:0007669"/>
    <property type="project" value="UniProtKB-UniRule"/>
</dbReference>
<feature type="compositionally biased region" description="Low complexity" evidence="14">
    <location>
        <begin position="812"/>
        <end position="825"/>
    </location>
</feature>
<dbReference type="InterPro" id="IPR015919">
    <property type="entry name" value="Cadherin-like_sf"/>
</dbReference>
<dbReference type="Pfam" id="PF19699">
    <property type="entry name" value="CLSTN_C"/>
    <property type="match status" value="2"/>
</dbReference>
<dbReference type="PROSITE" id="PS50268">
    <property type="entry name" value="CADHERIN_2"/>
    <property type="match status" value="2"/>
</dbReference>
<organism evidence="17 18">
    <name type="scientific">Pristionchus mayeri</name>
    <dbReference type="NCBI Taxonomy" id="1317129"/>
    <lineage>
        <taxon>Eukaryota</taxon>
        <taxon>Metazoa</taxon>
        <taxon>Ecdysozoa</taxon>
        <taxon>Nematoda</taxon>
        <taxon>Chromadorea</taxon>
        <taxon>Rhabditida</taxon>
        <taxon>Rhabditina</taxon>
        <taxon>Diplogasteromorpha</taxon>
        <taxon>Diplogasteroidea</taxon>
        <taxon>Neodiplogasteridae</taxon>
        <taxon>Pristionchus</taxon>
    </lineage>
</organism>
<keyword evidence="3" id="KW-0677">Repeat</keyword>
<dbReference type="FunFam" id="2.60.120.200:FF:000260">
    <property type="entry name" value="CAlSYntenin/Alcadein homolog"/>
    <property type="match status" value="1"/>
</dbReference>
<keyword evidence="2" id="KW-0732">Signal</keyword>
<accession>A0AAN4ZE97</accession>
<dbReference type="Gene3D" id="2.60.120.200">
    <property type="match status" value="1"/>
</dbReference>
<evidence type="ECO:0000256" key="3">
    <source>
        <dbReference type="ARBA" id="ARBA00022737"/>
    </source>
</evidence>
<dbReference type="Gene3D" id="2.60.40.60">
    <property type="entry name" value="Cadherins"/>
    <property type="match status" value="2"/>
</dbReference>
<name>A0AAN4ZE97_9BILA</name>
<keyword evidence="1 15" id="KW-0812">Transmembrane</keyword>
<keyword evidence="6 15" id="KW-1133">Transmembrane helix</keyword>
<dbReference type="GO" id="GO:0012505">
    <property type="term" value="C:endomembrane system"/>
    <property type="evidence" value="ECO:0007669"/>
    <property type="project" value="UniProtKB-SubCell"/>
</dbReference>
<dbReference type="CDD" id="cd11304">
    <property type="entry name" value="Cadherin_repeat"/>
    <property type="match status" value="1"/>
</dbReference>
<dbReference type="GO" id="GO:0050806">
    <property type="term" value="P:positive regulation of synaptic transmission"/>
    <property type="evidence" value="ECO:0007669"/>
    <property type="project" value="TreeGrafter"/>
</dbReference>
<feature type="transmembrane region" description="Helical" evidence="15">
    <location>
        <begin position="871"/>
        <end position="897"/>
    </location>
</feature>
<feature type="region of interest" description="Disordered" evidence="14">
    <location>
        <begin position="809"/>
        <end position="838"/>
    </location>
</feature>
<dbReference type="EMBL" id="BTRK01000002">
    <property type="protein sequence ID" value="GMR36055.1"/>
    <property type="molecule type" value="Genomic_DNA"/>
</dbReference>
<reference evidence="18" key="1">
    <citation type="submission" date="2022-10" db="EMBL/GenBank/DDBJ databases">
        <title>Genome assembly of Pristionchus species.</title>
        <authorList>
            <person name="Yoshida K."/>
            <person name="Sommer R.J."/>
        </authorList>
    </citation>
    <scope>NUCLEOTIDE SEQUENCE [LARGE SCALE GENOMIC DNA]</scope>
    <source>
        <strain evidence="18">RS5460</strain>
    </source>
</reference>
<dbReference type="SUPFAM" id="SSF49313">
    <property type="entry name" value="Cadherin-like"/>
    <property type="match status" value="1"/>
</dbReference>
<dbReference type="Proteomes" id="UP001328107">
    <property type="component" value="Unassembled WGS sequence"/>
</dbReference>
<dbReference type="AlphaFoldDB" id="A0AAN4ZE97"/>
<dbReference type="FunFam" id="2.60.40.60:FF:000352">
    <property type="entry name" value="CAlSYntenin/Alcadein homolog"/>
    <property type="match status" value="1"/>
</dbReference>
<dbReference type="InterPro" id="IPR013320">
    <property type="entry name" value="ConA-like_dom_sf"/>
</dbReference>
<keyword evidence="4 13" id="KW-0106">Calcium</keyword>
<comment type="similarity">
    <text evidence="11">Belongs to the calsyntenin family.</text>
</comment>
<evidence type="ECO:0000256" key="13">
    <source>
        <dbReference type="PROSITE-ProRule" id="PRU00043"/>
    </source>
</evidence>
<evidence type="ECO:0000256" key="2">
    <source>
        <dbReference type="ARBA" id="ARBA00022729"/>
    </source>
</evidence>
<feature type="non-terminal residue" evidence="17">
    <location>
        <position position="1"/>
    </location>
</feature>
<dbReference type="PANTHER" id="PTHR14139">
    <property type="entry name" value="CALSYNTENIN"/>
    <property type="match status" value="1"/>
</dbReference>
<keyword evidence="9" id="KW-0325">Glycoprotein</keyword>
<feature type="compositionally biased region" description="Acidic residues" evidence="14">
    <location>
        <begin position="949"/>
        <end position="979"/>
    </location>
</feature>
<dbReference type="Pfam" id="PF00028">
    <property type="entry name" value="Cadherin"/>
    <property type="match status" value="1"/>
</dbReference>
<feature type="domain" description="Cadherin" evidence="16">
    <location>
        <begin position="72"/>
        <end position="150"/>
    </location>
</feature>
<comment type="subcellular location">
    <subcellularLocation>
        <location evidence="12">Endomembrane system</location>
        <topology evidence="12">Single-pass type I membrane protein</topology>
    </subcellularLocation>
    <subcellularLocation>
        <location evidence="10">Synapse</location>
    </subcellularLocation>
</comment>
<dbReference type="InterPro" id="IPR002126">
    <property type="entry name" value="Cadherin-like_dom"/>
</dbReference>
<dbReference type="GO" id="GO:0007156">
    <property type="term" value="P:homophilic cell adhesion via plasma membrane adhesion molecules"/>
    <property type="evidence" value="ECO:0007669"/>
    <property type="project" value="InterPro"/>
</dbReference>
<evidence type="ECO:0000313" key="18">
    <source>
        <dbReference type="Proteomes" id="UP001328107"/>
    </source>
</evidence>
<evidence type="ECO:0000256" key="12">
    <source>
        <dbReference type="ARBA" id="ARBA00046288"/>
    </source>
</evidence>
<feature type="domain" description="Cadherin" evidence="16">
    <location>
        <begin position="151"/>
        <end position="245"/>
    </location>
</feature>
<evidence type="ECO:0000256" key="1">
    <source>
        <dbReference type="ARBA" id="ARBA00022692"/>
    </source>
</evidence>
<feature type="region of interest" description="Disordered" evidence="14">
    <location>
        <begin position="904"/>
        <end position="1022"/>
    </location>
</feature>
<sequence length="1022" mass="111799">ETSNSASYRMRLIPLVTAFAALAAAKHHRHRVPLIELGGADSIVGSIREDELVLNTVPALGINSESGPVCSYRITNKADKSVSKEFAAEVLDRYNGQALIRVTDATKLDCKKADYELELTAVKCDEDTVISEPVPLKVTVKDTNNHEPVFDHPWYTVTVDEGKLHTEIVRVSASDADCGHPYGEVCEYQITNGMEKTPFEITKEGVIRNTVPLNASVAHSYILTVVAQDCGMRKSKSSLVTVNVKKACVEGVSGVSDKLSFSVSSSSLLVAPKAEIALCPEVENKCTVKSATVEMSMRLGHLQEGCGRQKVPIYTNETIKSCGLHSEAAVLLDDEETFAGDEDNQEKKLVEGSSKAHIVPVNTFDGLVPDKFALSFSMRHAGGSKKEQADKQHILCESDDTGMNRHHFSVYVRHCKLEVVLRREAGAAAEFRAAEWRWATPEVCDDKWHSYSVLFEDIDNVSLVIDGKIFKSDERNPEILDDWPLHKTKAVKTRMVVGACWHGRTLSLAQFFKGSLANIRLLAGSTESPSAIGCAHACPERFQSYDDSAVFGEDKTTISFTAPSIEELQKKLQGIAYENVRAFPAPGHRPIRLQTTVECTEGKTISLPELKSYVIVEKAPLPTLSISGPAEISATQKQLQVGTAMVPGIKLTVSITNDDGEIEDVTSDRKLDSCKVHLKPARDMDLEYFSSPATLIASTHIDFEHDKQGIVLRGEEWASVYQEVIEKIHYFNTRPDAYSKRIYTVQCTMEQGRVVSNEFVVTVSACTARTTFPTCLSQQCNPKPGSGIPSNLQMSIDVAATAASALPLPVNDDSAQDSSSSEEAAGPASKHYEPSFDQIGGSRLQNILEMELPRPKALLSHHGYDMGGQGAVAGGAVAVVVVVCVGFLLVLLVVGVLKMRDTPMPRRHRKNRRGQQDHGMEWDDDGMNITVNPLDDVEKSLGGGAAYLSEDESSDDGDSECSYHDEEEMSEDEDEDESEILPVNHQAPPLEWDDEDHEATTPTAVRPLPGAARPPSARSYRV</sequence>
<protein>
    <recommendedName>
        <fullName evidence="16">Cadherin domain-containing protein</fullName>
    </recommendedName>
</protein>
<evidence type="ECO:0000313" key="17">
    <source>
        <dbReference type="EMBL" id="GMR36055.1"/>
    </source>
</evidence>
<evidence type="ECO:0000256" key="8">
    <source>
        <dbReference type="ARBA" id="ARBA00023136"/>
    </source>
</evidence>
<dbReference type="GO" id="GO:0009986">
    <property type="term" value="C:cell surface"/>
    <property type="evidence" value="ECO:0007669"/>
    <property type="project" value="TreeGrafter"/>
</dbReference>
<evidence type="ECO:0000256" key="6">
    <source>
        <dbReference type="ARBA" id="ARBA00022989"/>
    </source>
</evidence>
<evidence type="ECO:0000256" key="10">
    <source>
        <dbReference type="ARBA" id="ARBA00034103"/>
    </source>
</evidence>
<gene>
    <name evidence="17" type="ORF">PMAYCL1PPCAC_06250</name>
</gene>
<evidence type="ECO:0000256" key="7">
    <source>
        <dbReference type="ARBA" id="ARBA00023018"/>
    </source>
</evidence>
<keyword evidence="18" id="KW-1185">Reference proteome</keyword>
<evidence type="ECO:0000256" key="15">
    <source>
        <dbReference type="SAM" id="Phobius"/>
    </source>
</evidence>
<evidence type="ECO:0000256" key="14">
    <source>
        <dbReference type="SAM" id="MobiDB-lite"/>
    </source>
</evidence>
<evidence type="ECO:0000256" key="4">
    <source>
        <dbReference type="ARBA" id="ARBA00022837"/>
    </source>
</evidence>
<dbReference type="PANTHER" id="PTHR14139:SF2">
    <property type="entry name" value="CALSYNTENIN-1"/>
    <property type="match status" value="1"/>
</dbReference>
<comment type="caution">
    <text evidence="17">The sequence shown here is derived from an EMBL/GenBank/DDBJ whole genome shotgun (WGS) entry which is preliminary data.</text>
</comment>
<keyword evidence="5" id="KW-0130">Cell adhesion</keyword>
<dbReference type="SUPFAM" id="SSF49899">
    <property type="entry name" value="Concanavalin A-like lectins/glucanases"/>
    <property type="match status" value="1"/>
</dbReference>
<evidence type="ECO:0000256" key="5">
    <source>
        <dbReference type="ARBA" id="ARBA00022889"/>
    </source>
</evidence>
<evidence type="ECO:0000256" key="9">
    <source>
        <dbReference type="ARBA" id="ARBA00023180"/>
    </source>
</evidence>
<proteinExistence type="inferred from homology"/>
<keyword evidence="8 15" id="KW-0472">Membrane</keyword>